<gene>
    <name evidence="17" type="ORF">VAMP_262149n64</name>
</gene>
<feature type="transmembrane region" description="Helical" evidence="14">
    <location>
        <begin position="113"/>
        <end position="143"/>
    </location>
</feature>
<keyword evidence="5" id="KW-0597">Phosphoprotein</keyword>
<evidence type="ECO:0000256" key="13">
    <source>
        <dbReference type="ARBA" id="ARBA00023136"/>
    </source>
</evidence>
<keyword evidence="10" id="KW-0067">ATP-binding</keyword>
<dbReference type="InterPro" id="IPR004358">
    <property type="entry name" value="Sig_transdc_His_kin-like_C"/>
</dbReference>
<dbReference type="PRINTS" id="PR00344">
    <property type="entry name" value="BCTRLSENSOR"/>
</dbReference>
<evidence type="ECO:0000256" key="11">
    <source>
        <dbReference type="ARBA" id="ARBA00022989"/>
    </source>
</evidence>
<dbReference type="Proteomes" id="UP000680365">
    <property type="component" value="Unassembled WGS sequence"/>
</dbReference>
<dbReference type="SUPFAM" id="SSF47384">
    <property type="entry name" value="Homodimeric domain of signal transducing histidine kinase"/>
    <property type="match status" value="1"/>
</dbReference>
<dbReference type="SMART" id="SM00387">
    <property type="entry name" value="HATPase_c"/>
    <property type="match status" value="1"/>
</dbReference>
<comment type="caution">
    <text evidence="17">The sequence shown here is derived from an EMBL/GenBank/DDBJ whole genome shotgun (WGS) entry which is preliminary data.</text>
</comment>
<dbReference type="PANTHER" id="PTHR45528">
    <property type="entry name" value="SENSOR HISTIDINE KINASE CPXA"/>
    <property type="match status" value="1"/>
</dbReference>
<dbReference type="InterPro" id="IPR036890">
    <property type="entry name" value="HATPase_C_sf"/>
</dbReference>
<dbReference type="PANTHER" id="PTHR45528:SF1">
    <property type="entry name" value="SENSOR HISTIDINE KINASE CPXA"/>
    <property type="match status" value="1"/>
</dbReference>
<keyword evidence="11 14" id="KW-1133">Transmembrane helix</keyword>
<dbReference type="RefSeq" id="WP_213349899.1">
    <property type="nucleotide sequence ID" value="NZ_JAEDAM010000099.1"/>
</dbReference>
<dbReference type="SMART" id="SM00388">
    <property type="entry name" value="HisKA"/>
    <property type="match status" value="1"/>
</dbReference>
<keyword evidence="6" id="KW-0808">Transferase</keyword>
<dbReference type="Gene3D" id="1.10.287.130">
    <property type="match status" value="1"/>
</dbReference>
<keyword evidence="13 14" id="KW-0472">Membrane</keyword>
<reference evidence="17 18" key="1">
    <citation type="journal article" date="2021" name="Nat. Commun.">
        <title>Reductive evolution and unique predatory mode in the CPR bacterium Vampirococcus lugosii.</title>
        <authorList>
            <person name="Moreira D."/>
            <person name="Zivanovic Y."/>
            <person name="Lopez-Archilla A.I."/>
            <person name="Iniesto M."/>
            <person name="Lopez-Garcia P."/>
        </authorList>
    </citation>
    <scope>NUCLEOTIDE SEQUENCE [LARGE SCALE GENOMIC DNA]</scope>
    <source>
        <strain evidence="17">Chiprana</strain>
    </source>
</reference>
<dbReference type="InterPro" id="IPR036097">
    <property type="entry name" value="HisK_dim/P_sf"/>
</dbReference>
<dbReference type="SUPFAM" id="SSF55874">
    <property type="entry name" value="ATPase domain of HSP90 chaperone/DNA topoisomerase II/histidine kinase"/>
    <property type="match status" value="1"/>
</dbReference>
<evidence type="ECO:0000256" key="14">
    <source>
        <dbReference type="SAM" id="Phobius"/>
    </source>
</evidence>
<evidence type="ECO:0000256" key="3">
    <source>
        <dbReference type="ARBA" id="ARBA00012438"/>
    </source>
</evidence>
<dbReference type="EC" id="2.7.13.3" evidence="3"/>
<dbReference type="Pfam" id="PF00512">
    <property type="entry name" value="HisKA"/>
    <property type="match status" value="1"/>
</dbReference>
<dbReference type="PROSITE" id="PS50885">
    <property type="entry name" value="HAMP"/>
    <property type="match status" value="1"/>
</dbReference>
<evidence type="ECO:0000256" key="8">
    <source>
        <dbReference type="ARBA" id="ARBA00022741"/>
    </source>
</evidence>
<comment type="subcellular location">
    <subcellularLocation>
        <location evidence="2">Cell membrane</location>
        <topology evidence="2">Multi-pass membrane protein</topology>
    </subcellularLocation>
</comment>
<keyword evidence="9 17" id="KW-0418">Kinase</keyword>
<protein>
    <recommendedName>
        <fullName evidence="3">histidine kinase</fullName>
        <ecNumber evidence="3">2.7.13.3</ecNumber>
    </recommendedName>
</protein>
<proteinExistence type="predicted"/>
<evidence type="ECO:0000256" key="2">
    <source>
        <dbReference type="ARBA" id="ARBA00004651"/>
    </source>
</evidence>
<evidence type="ECO:0000256" key="9">
    <source>
        <dbReference type="ARBA" id="ARBA00022777"/>
    </source>
</evidence>
<feature type="domain" description="HAMP" evidence="16">
    <location>
        <begin position="144"/>
        <end position="198"/>
    </location>
</feature>
<keyword evidence="18" id="KW-1185">Reference proteome</keyword>
<dbReference type="PROSITE" id="PS50109">
    <property type="entry name" value="HIS_KIN"/>
    <property type="match status" value="1"/>
</dbReference>
<dbReference type="InterPro" id="IPR005467">
    <property type="entry name" value="His_kinase_dom"/>
</dbReference>
<sequence>MNIKTSTKISLKFTFFTSLLLILFGLIVNLFYFYQWYEKGKARLEERGTIFDNIGFGRQHRSMNPIKDIRQNAFIARTLYENRIFLNISYINGNYILYSIINNRVYYSNITHYIYSQISLLMVSMYVIIFMMIIVYFVSFYFVKSSLKGLNLLVKQTKKIDLDNLNTYIKVKGPDDDEIKIVAESINNAMKKIDNQTRSLKDFISNASHELKTPLMEILAQADIIDDLETKRGIKHSILNMNKIVENLLLLSKLQSQNNFEKNKENISLIIYNISDRLSNLYSNKKIKLHINIEENIKIFTSNILFEILFKNILENAFKYTQENGNIYINLDNEKIEVKDDGLGIKKENLEKIWESFYQQDACRNDCQSYGLGLYIVKQIIQVLNFEIKLDSKEGEGSKFTIKFK</sequence>
<evidence type="ECO:0000256" key="12">
    <source>
        <dbReference type="ARBA" id="ARBA00023012"/>
    </source>
</evidence>
<dbReference type="GO" id="GO:0016301">
    <property type="term" value="F:kinase activity"/>
    <property type="evidence" value="ECO:0007669"/>
    <property type="project" value="UniProtKB-KW"/>
</dbReference>
<keyword evidence="8" id="KW-0547">Nucleotide-binding</keyword>
<feature type="transmembrane region" description="Helical" evidence="14">
    <location>
        <begin position="84"/>
        <end position="101"/>
    </location>
</feature>
<dbReference type="Pfam" id="PF02518">
    <property type="entry name" value="HATPase_c"/>
    <property type="match status" value="1"/>
</dbReference>
<evidence type="ECO:0000256" key="10">
    <source>
        <dbReference type="ARBA" id="ARBA00022840"/>
    </source>
</evidence>
<keyword evidence="7 14" id="KW-0812">Transmembrane</keyword>
<evidence type="ECO:0000259" key="16">
    <source>
        <dbReference type="PROSITE" id="PS50885"/>
    </source>
</evidence>
<dbReference type="InterPro" id="IPR003594">
    <property type="entry name" value="HATPase_dom"/>
</dbReference>
<evidence type="ECO:0000313" key="17">
    <source>
        <dbReference type="EMBL" id="MBS8122481.1"/>
    </source>
</evidence>
<dbReference type="InterPro" id="IPR003660">
    <property type="entry name" value="HAMP_dom"/>
</dbReference>
<dbReference type="InterPro" id="IPR050398">
    <property type="entry name" value="HssS/ArlS-like"/>
</dbReference>
<evidence type="ECO:0000256" key="5">
    <source>
        <dbReference type="ARBA" id="ARBA00022553"/>
    </source>
</evidence>
<evidence type="ECO:0000313" key="18">
    <source>
        <dbReference type="Proteomes" id="UP000680365"/>
    </source>
</evidence>
<feature type="transmembrane region" description="Helical" evidence="14">
    <location>
        <begin position="13"/>
        <end position="34"/>
    </location>
</feature>
<dbReference type="Gene3D" id="3.30.565.10">
    <property type="entry name" value="Histidine kinase-like ATPase, C-terminal domain"/>
    <property type="match status" value="1"/>
</dbReference>
<evidence type="ECO:0000256" key="4">
    <source>
        <dbReference type="ARBA" id="ARBA00022475"/>
    </source>
</evidence>
<organism evidence="17 18">
    <name type="scientific">Candidatus Vampirococcus lugosii</name>
    <dbReference type="NCBI Taxonomy" id="2789015"/>
    <lineage>
        <taxon>Bacteria</taxon>
        <taxon>Candidatus Absconditibacteriota</taxon>
        <taxon>Vampirococcus</taxon>
    </lineage>
</organism>
<feature type="domain" description="Histidine kinase" evidence="15">
    <location>
        <begin position="206"/>
        <end position="405"/>
    </location>
</feature>
<accession>A0ABS5QPM6</accession>
<dbReference type="EMBL" id="JAEDAM010000099">
    <property type="protein sequence ID" value="MBS8122481.1"/>
    <property type="molecule type" value="Genomic_DNA"/>
</dbReference>
<keyword evidence="4" id="KW-1003">Cell membrane</keyword>
<keyword evidence="12" id="KW-0902">Two-component regulatory system</keyword>
<dbReference type="Gene3D" id="6.10.340.10">
    <property type="match status" value="1"/>
</dbReference>
<evidence type="ECO:0000256" key="6">
    <source>
        <dbReference type="ARBA" id="ARBA00022679"/>
    </source>
</evidence>
<evidence type="ECO:0000256" key="1">
    <source>
        <dbReference type="ARBA" id="ARBA00000085"/>
    </source>
</evidence>
<evidence type="ECO:0000256" key="7">
    <source>
        <dbReference type="ARBA" id="ARBA00022692"/>
    </source>
</evidence>
<dbReference type="InterPro" id="IPR003661">
    <property type="entry name" value="HisK_dim/P_dom"/>
</dbReference>
<comment type="catalytic activity">
    <reaction evidence="1">
        <text>ATP + protein L-histidine = ADP + protein N-phospho-L-histidine.</text>
        <dbReference type="EC" id="2.7.13.3"/>
    </reaction>
</comment>
<evidence type="ECO:0000259" key="15">
    <source>
        <dbReference type="PROSITE" id="PS50109"/>
    </source>
</evidence>
<dbReference type="CDD" id="cd00082">
    <property type="entry name" value="HisKA"/>
    <property type="match status" value="1"/>
</dbReference>
<name>A0ABS5QPM6_9BACT</name>